<keyword evidence="11" id="KW-0479">Metal-binding</keyword>
<evidence type="ECO:0000256" key="16">
    <source>
        <dbReference type="ARBA" id="ARBA00023304"/>
    </source>
</evidence>
<keyword evidence="16" id="KW-0100">Branched-chain amino acid biosynthesis</keyword>
<keyword evidence="12" id="KW-0460">Magnesium</keyword>
<dbReference type="Pfam" id="PF00180">
    <property type="entry name" value="Iso_dh"/>
    <property type="match status" value="1"/>
</dbReference>
<dbReference type="InterPro" id="IPR004429">
    <property type="entry name" value="Isopropylmalate_DH"/>
</dbReference>
<protein>
    <recommendedName>
        <fullName evidence="8">3-isopropylmalate dehydrogenase</fullName>
        <ecNumber evidence="7">1.1.1.85</ecNumber>
    </recommendedName>
    <alternativeName>
        <fullName evidence="18">3-IPM-DH</fullName>
    </alternativeName>
    <alternativeName>
        <fullName evidence="17">Beta-IPM dehydrogenase</fullName>
    </alternativeName>
</protein>
<evidence type="ECO:0000256" key="12">
    <source>
        <dbReference type="ARBA" id="ARBA00022842"/>
    </source>
</evidence>
<evidence type="ECO:0000256" key="2">
    <source>
        <dbReference type="ARBA" id="ARBA00001936"/>
    </source>
</evidence>
<evidence type="ECO:0000259" key="19">
    <source>
        <dbReference type="SMART" id="SM01329"/>
    </source>
</evidence>
<comment type="subunit">
    <text evidence="6">Homodimer.</text>
</comment>
<evidence type="ECO:0000256" key="18">
    <source>
        <dbReference type="ARBA" id="ARBA00033138"/>
    </source>
</evidence>
<dbReference type="Proteomes" id="UP000318288">
    <property type="component" value="Unassembled WGS sequence"/>
</dbReference>
<evidence type="ECO:0000256" key="11">
    <source>
        <dbReference type="ARBA" id="ARBA00022723"/>
    </source>
</evidence>
<dbReference type="RefSeq" id="WP_146453337.1">
    <property type="nucleotide sequence ID" value="NZ_SJPW01000001.1"/>
</dbReference>
<dbReference type="OrthoDB" id="9806254at2"/>
<keyword evidence="14" id="KW-0520">NAD</keyword>
<dbReference type="AlphaFoldDB" id="A0A5C6FE37"/>
<dbReference type="PROSITE" id="PS00470">
    <property type="entry name" value="IDH_IMDH"/>
    <property type="match status" value="1"/>
</dbReference>
<evidence type="ECO:0000256" key="8">
    <source>
        <dbReference type="ARBA" id="ARBA00019276"/>
    </source>
</evidence>
<dbReference type="InterPro" id="IPR019818">
    <property type="entry name" value="IsoCit/isopropylmalate_DH_CS"/>
</dbReference>
<dbReference type="GO" id="GO:0003862">
    <property type="term" value="F:3-isopropylmalate dehydrogenase activity"/>
    <property type="evidence" value="ECO:0007669"/>
    <property type="project" value="UniProtKB-EC"/>
</dbReference>
<dbReference type="UniPathway" id="UPA00048">
    <property type="reaction ID" value="UER00072"/>
</dbReference>
<dbReference type="PANTHER" id="PTHR42979">
    <property type="entry name" value="3-ISOPROPYLMALATE DEHYDROGENASE"/>
    <property type="match status" value="1"/>
</dbReference>
<dbReference type="InterPro" id="IPR024084">
    <property type="entry name" value="IsoPropMal-DH-like_dom"/>
</dbReference>
<keyword evidence="9" id="KW-0432">Leucine biosynthesis</keyword>
<evidence type="ECO:0000256" key="4">
    <source>
        <dbReference type="ARBA" id="ARBA00004762"/>
    </source>
</evidence>
<dbReference type="SMART" id="SM01329">
    <property type="entry name" value="Iso_dh"/>
    <property type="match status" value="1"/>
</dbReference>
<dbReference type="PANTHER" id="PTHR42979:SF1">
    <property type="entry name" value="3-ISOPROPYLMALATE DEHYDROGENASE"/>
    <property type="match status" value="1"/>
</dbReference>
<dbReference type="GO" id="GO:0009098">
    <property type="term" value="P:L-leucine biosynthetic process"/>
    <property type="evidence" value="ECO:0007669"/>
    <property type="project" value="UniProtKB-UniPathway"/>
</dbReference>
<gene>
    <name evidence="20" type="primary">leuB_1</name>
    <name evidence="20" type="ORF">Poly51_00300</name>
</gene>
<organism evidence="20 21">
    <name type="scientific">Rubripirellula tenax</name>
    <dbReference type="NCBI Taxonomy" id="2528015"/>
    <lineage>
        <taxon>Bacteria</taxon>
        <taxon>Pseudomonadati</taxon>
        <taxon>Planctomycetota</taxon>
        <taxon>Planctomycetia</taxon>
        <taxon>Pirellulales</taxon>
        <taxon>Pirellulaceae</taxon>
        <taxon>Rubripirellula</taxon>
    </lineage>
</organism>
<accession>A0A5C6FE37</accession>
<keyword evidence="10" id="KW-0028">Amino-acid biosynthesis</keyword>
<dbReference type="GO" id="GO:0051287">
    <property type="term" value="F:NAD binding"/>
    <property type="evidence" value="ECO:0007669"/>
    <property type="project" value="InterPro"/>
</dbReference>
<dbReference type="SUPFAM" id="SSF53659">
    <property type="entry name" value="Isocitrate/Isopropylmalate dehydrogenase-like"/>
    <property type="match status" value="1"/>
</dbReference>
<comment type="cofactor">
    <cofactor evidence="2">
        <name>Mn(2+)</name>
        <dbReference type="ChEBI" id="CHEBI:29035"/>
    </cofactor>
</comment>
<dbReference type="FunFam" id="3.40.718.10:FF:000006">
    <property type="entry name" value="3-isopropylmalate dehydrogenase"/>
    <property type="match status" value="1"/>
</dbReference>
<evidence type="ECO:0000256" key="5">
    <source>
        <dbReference type="ARBA" id="ARBA00008319"/>
    </source>
</evidence>
<dbReference type="EMBL" id="SJPW01000001">
    <property type="protein sequence ID" value="TWU59758.1"/>
    <property type="molecule type" value="Genomic_DNA"/>
</dbReference>
<dbReference type="GO" id="GO:0005829">
    <property type="term" value="C:cytosol"/>
    <property type="evidence" value="ECO:0007669"/>
    <property type="project" value="TreeGrafter"/>
</dbReference>
<evidence type="ECO:0000256" key="17">
    <source>
        <dbReference type="ARBA" id="ARBA00030010"/>
    </source>
</evidence>
<evidence type="ECO:0000256" key="3">
    <source>
        <dbReference type="ARBA" id="ARBA00001946"/>
    </source>
</evidence>
<dbReference type="Gene3D" id="3.40.718.10">
    <property type="entry name" value="Isopropylmalate Dehydrogenase"/>
    <property type="match status" value="1"/>
</dbReference>
<evidence type="ECO:0000313" key="20">
    <source>
        <dbReference type="EMBL" id="TWU59758.1"/>
    </source>
</evidence>
<evidence type="ECO:0000256" key="7">
    <source>
        <dbReference type="ARBA" id="ARBA00013101"/>
    </source>
</evidence>
<comment type="similarity">
    <text evidence="5">Belongs to the isocitrate and isopropylmalate dehydrogenases family. LeuB type 1 subfamily.</text>
</comment>
<keyword evidence="13 20" id="KW-0560">Oxidoreductase</keyword>
<name>A0A5C6FE37_9BACT</name>
<evidence type="ECO:0000256" key="6">
    <source>
        <dbReference type="ARBA" id="ARBA00011738"/>
    </source>
</evidence>
<comment type="caution">
    <text evidence="20">The sequence shown here is derived from an EMBL/GenBank/DDBJ whole genome shotgun (WGS) entry which is preliminary data.</text>
</comment>
<evidence type="ECO:0000313" key="21">
    <source>
        <dbReference type="Proteomes" id="UP000318288"/>
    </source>
</evidence>
<evidence type="ECO:0000256" key="13">
    <source>
        <dbReference type="ARBA" id="ARBA00023002"/>
    </source>
</evidence>
<reference evidence="20 21" key="1">
    <citation type="submission" date="2019-02" db="EMBL/GenBank/DDBJ databases">
        <title>Deep-cultivation of Planctomycetes and their phenomic and genomic characterization uncovers novel biology.</title>
        <authorList>
            <person name="Wiegand S."/>
            <person name="Jogler M."/>
            <person name="Boedeker C."/>
            <person name="Pinto D."/>
            <person name="Vollmers J."/>
            <person name="Rivas-Marin E."/>
            <person name="Kohn T."/>
            <person name="Peeters S.H."/>
            <person name="Heuer A."/>
            <person name="Rast P."/>
            <person name="Oberbeckmann S."/>
            <person name="Bunk B."/>
            <person name="Jeske O."/>
            <person name="Meyerdierks A."/>
            <person name="Storesund J.E."/>
            <person name="Kallscheuer N."/>
            <person name="Luecker S."/>
            <person name="Lage O.M."/>
            <person name="Pohl T."/>
            <person name="Merkel B.J."/>
            <person name="Hornburger P."/>
            <person name="Mueller R.-W."/>
            <person name="Bruemmer F."/>
            <person name="Labrenz M."/>
            <person name="Spormann A.M."/>
            <person name="Op Den Camp H."/>
            <person name="Overmann J."/>
            <person name="Amann R."/>
            <person name="Jetten M.S.M."/>
            <person name="Mascher T."/>
            <person name="Medema M.H."/>
            <person name="Devos D.P."/>
            <person name="Kaster A.-K."/>
            <person name="Ovreas L."/>
            <person name="Rohde M."/>
            <person name="Galperin M.Y."/>
            <person name="Jogler C."/>
        </authorList>
    </citation>
    <scope>NUCLEOTIDE SEQUENCE [LARGE SCALE GENOMIC DNA]</scope>
    <source>
        <strain evidence="20 21">Poly51</strain>
    </source>
</reference>
<evidence type="ECO:0000256" key="15">
    <source>
        <dbReference type="ARBA" id="ARBA00023211"/>
    </source>
</evidence>
<dbReference type="EC" id="1.1.1.85" evidence="7"/>
<comment type="pathway">
    <text evidence="4">Amino-acid biosynthesis; L-leucine biosynthesis; L-leucine from 3-methyl-2-oxobutanoate: step 3/4.</text>
</comment>
<comment type="catalytic activity">
    <reaction evidence="1">
        <text>(2R,3S)-3-isopropylmalate + NAD(+) = 4-methyl-2-oxopentanoate + CO2 + NADH</text>
        <dbReference type="Rhea" id="RHEA:32271"/>
        <dbReference type="ChEBI" id="CHEBI:16526"/>
        <dbReference type="ChEBI" id="CHEBI:17865"/>
        <dbReference type="ChEBI" id="CHEBI:35121"/>
        <dbReference type="ChEBI" id="CHEBI:57540"/>
        <dbReference type="ChEBI" id="CHEBI:57945"/>
        <dbReference type="EC" id="1.1.1.85"/>
    </reaction>
</comment>
<dbReference type="GO" id="GO:0000287">
    <property type="term" value="F:magnesium ion binding"/>
    <property type="evidence" value="ECO:0007669"/>
    <property type="project" value="InterPro"/>
</dbReference>
<comment type="cofactor">
    <cofactor evidence="3">
        <name>Mg(2+)</name>
        <dbReference type="ChEBI" id="CHEBI:18420"/>
    </cofactor>
</comment>
<evidence type="ECO:0000256" key="9">
    <source>
        <dbReference type="ARBA" id="ARBA00022430"/>
    </source>
</evidence>
<proteinExistence type="inferred from homology"/>
<feature type="domain" description="Isopropylmalate dehydrogenase-like" evidence="19">
    <location>
        <begin position="7"/>
        <end position="350"/>
    </location>
</feature>
<keyword evidence="15" id="KW-0464">Manganese</keyword>
<evidence type="ECO:0000256" key="1">
    <source>
        <dbReference type="ARBA" id="ARBA00000624"/>
    </source>
</evidence>
<evidence type="ECO:0000256" key="14">
    <source>
        <dbReference type="ARBA" id="ARBA00023027"/>
    </source>
</evidence>
<evidence type="ECO:0000256" key="10">
    <source>
        <dbReference type="ARBA" id="ARBA00022605"/>
    </source>
</evidence>
<keyword evidence="21" id="KW-1185">Reference proteome</keyword>
<sequence length="354" mass="38445">MSKRTFKIAVLGGDGIGPEVCDESVRLLQEVERRLAGVAFDFQHHSVGVGEYQRNGNALPDSTFAACQSSDAVLLGAMGLPNVRYPNGKEIAPQLDLRERLKLYGGVRPIRLFNEADTPLKNFGAGEIDFVLVRESTEGLFYGRDAVLDPDADEAFNTMRISRECTEQVCRLAFQIARQRDGMKKVSLIDKANVLSSMVFFRKVFDEVAQEFPDCEADHVYVDASALFLVRDPKRFDVMVTENMFGDILSDLAAGLVGGMGMAPSGDIGDSAAVFQPSHGSAPDIAGRGIANPIAMHLSAAMMLDWFDDDNCKVGAKMIHAAITRVLADASKRTPDLGGSLSTSEMTDEILQAL</sequence>